<accession>A0A399PCN8</accession>
<feature type="non-terminal residue" evidence="1">
    <location>
        <position position="1"/>
    </location>
</feature>
<dbReference type="PANTHER" id="PTHR46310:SF7">
    <property type="entry name" value="AMIDASE 1"/>
    <property type="match status" value="1"/>
</dbReference>
<gene>
    <name evidence="1" type="ORF">DZF97_13800</name>
</gene>
<dbReference type="Proteomes" id="UP000265361">
    <property type="component" value="Unassembled WGS sequence"/>
</dbReference>
<evidence type="ECO:0000313" key="1">
    <source>
        <dbReference type="EMBL" id="RIJ04203.1"/>
    </source>
</evidence>
<evidence type="ECO:0000313" key="2">
    <source>
        <dbReference type="Proteomes" id="UP000265361"/>
    </source>
</evidence>
<dbReference type="PANTHER" id="PTHR46310">
    <property type="entry name" value="AMIDASE 1"/>
    <property type="match status" value="1"/>
</dbReference>
<dbReference type="EMBL" id="QWED01000563">
    <property type="protein sequence ID" value="RIJ04203.1"/>
    <property type="molecule type" value="Genomic_DNA"/>
</dbReference>
<organism evidence="1 2">
    <name type="scientific">Clavibacter nebraskensis</name>
    <dbReference type="NCBI Taxonomy" id="31963"/>
    <lineage>
        <taxon>Bacteria</taxon>
        <taxon>Bacillati</taxon>
        <taxon>Actinomycetota</taxon>
        <taxon>Actinomycetes</taxon>
        <taxon>Micrococcales</taxon>
        <taxon>Microbacteriaceae</taxon>
        <taxon>Clavibacter</taxon>
    </lineage>
</organism>
<dbReference type="InterPro" id="IPR036928">
    <property type="entry name" value="AS_sf"/>
</dbReference>
<proteinExistence type="predicted"/>
<dbReference type="AlphaFoldDB" id="A0A399PCN8"/>
<name>A0A399PCN8_9MICO</name>
<sequence>RLDRLRTRVREAIGTGVLTLPTVPGPAPLRTSTGDAVQRTRLATLRMTAVAGIGGLPAVSAPFLQVEDAPVGVCLLGPAGSDRAIVALAGTMS</sequence>
<dbReference type="SUPFAM" id="SSF75304">
    <property type="entry name" value="Amidase signature (AS) enzymes"/>
    <property type="match status" value="1"/>
</dbReference>
<protein>
    <submittedName>
        <fullName evidence="1">Amidase</fullName>
    </submittedName>
</protein>
<comment type="caution">
    <text evidence="1">The sequence shown here is derived from an EMBL/GenBank/DDBJ whole genome shotgun (WGS) entry which is preliminary data.</text>
</comment>
<reference evidence="1 2" key="1">
    <citation type="submission" date="2018-08" db="EMBL/GenBank/DDBJ databases">
        <title>Genome Sequence of Clavibacter michiganensis Subspecies type strains, and the Atypical Peach-Colored Strains Isolated from Tomato.</title>
        <authorList>
            <person name="Osdaghi E."/>
            <person name="Portier P."/>
            <person name="Briand M."/>
            <person name="Jacques M.-A."/>
        </authorList>
    </citation>
    <scope>NUCLEOTIDE SEQUENCE [LARGE SCALE GENOMIC DNA]</scope>
    <source>
        <strain evidence="1 2">CFBP 7577</strain>
    </source>
</reference>
<dbReference type="Gene3D" id="3.90.1300.10">
    <property type="entry name" value="Amidase signature (AS) domain"/>
    <property type="match status" value="1"/>
</dbReference>